<proteinExistence type="predicted"/>
<protein>
    <submittedName>
        <fullName evidence="1">Uncharacterized protein</fullName>
    </submittedName>
</protein>
<dbReference type="EMBL" id="MU118767">
    <property type="protein sequence ID" value="KAF9642021.1"/>
    <property type="molecule type" value="Genomic_DNA"/>
</dbReference>
<name>A0ACB6YX53_THEGA</name>
<accession>A0ACB6YX53</accession>
<evidence type="ECO:0000313" key="1">
    <source>
        <dbReference type="EMBL" id="KAF9642021.1"/>
    </source>
</evidence>
<dbReference type="Proteomes" id="UP000886501">
    <property type="component" value="Unassembled WGS sequence"/>
</dbReference>
<organism evidence="1 2">
    <name type="scientific">Thelephora ganbajun</name>
    <name type="common">Ganba fungus</name>
    <dbReference type="NCBI Taxonomy" id="370292"/>
    <lineage>
        <taxon>Eukaryota</taxon>
        <taxon>Fungi</taxon>
        <taxon>Dikarya</taxon>
        <taxon>Basidiomycota</taxon>
        <taxon>Agaricomycotina</taxon>
        <taxon>Agaricomycetes</taxon>
        <taxon>Thelephorales</taxon>
        <taxon>Thelephoraceae</taxon>
        <taxon>Thelephora</taxon>
    </lineage>
</organism>
<reference evidence="1" key="2">
    <citation type="journal article" date="2020" name="Nat. Commun.">
        <title>Large-scale genome sequencing of mycorrhizal fungi provides insights into the early evolution of symbiotic traits.</title>
        <authorList>
            <person name="Miyauchi S."/>
            <person name="Kiss E."/>
            <person name="Kuo A."/>
            <person name="Drula E."/>
            <person name="Kohler A."/>
            <person name="Sanchez-Garcia M."/>
            <person name="Morin E."/>
            <person name="Andreopoulos B."/>
            <person name="Barry K.W."/>
            <person name="Bonito G."/>
            <person name="Buee M."/>
            <person name="Carver A."/>
            <person name="Chen C."/>
            <person name="Cichocki N."/>
            <person name="Clum A."/>
            <person name="Culley D."/>
            <person name="Crous P.W."/>
            <person name="Fauchery L."/>
            <person name="Girlanda M."/>
            <person name="Hayes R.D."/>
            <person name="Keri Z."/>
            <person name="LaButti K."/>
            <person name="Lipzen A."/>
            <person name="Lombard V."/>
            <person name="Magnuson J."/>
            <person name="Maillard F."/>
            <person name="Murat C."/>
            <person name="Nolan M."/>
            <person name="Ohm R.A."/>
            <person name="Pangilinan J."/>
            <person name="Pereira M.F."/>
            <person name="Perotto S."/>
            <person name="Peter M."/>
            <person name="Pfister S."/>
            <person name="Riley R."/>
            <person name="Sitrit Y."/>
            <person name="Stielow J.B."/>
            <person name="Szollosi G."/>
            <person name="Zifcakova L."/>
            <person name="Stursova M."/>
            <person name="Spatafora J.W."/>
            <person name="Tedersoo L."/>
            <person name="Vaario L.M."/>
            <person name="Yamada A."/>
            <person name="Yan M."/>
            <person name="Wang P."/>
            <person name="Xu J."/>
            <person name="Bruns T."/>
            <person name="Baldrian P."/>
            <person name="Vilgalys R."/>
            <person name="Dunand C."/>
            <person name="Henrissat B."/>
            <person name="Grigoriev I.V."/>
            <person name="Hibbett D."/>
            <person name="Nagy L.G."/>
            <person name="Martin F.M."/>
        </authorList>
    </citation>
    <scope>NUCLEOTIDE SEQUENCE</scope>
    <source>
        <strain evidence="1">P2</strain>
    </source>
</reference>
<comment type="caution">
    <text evidence="1">The sequence shown here is derived from an EMBL/GenBank/DDBJ whole genome shotgun (WGS) entry which is preliminary data.</text>
</comment>
<keyword evidence="2" id="KW-1185">Reference proteome</keyword>
<sequence>MAFLCRTCLFSSLCSSSLAFHFLWALVFLCVPLVLFDGLVNKLIPIHDMIEVDLEAICVGVRRVFLLQRLASVASRSKAIREVTLGCAGGWWHVRSAKGHASSGGLLRWHFGRRGEGMRREQALLSTSSQKLEAPTAISNDGMQQY</sequence>
<evidence type="ECO:0000313" key="2">
    <source>
        <dbReference type="Proteomes" id="UP000886501"/>
    </source>
</evidence>
<reference evidence="1" key="1">
    <citation type="submission" date="2019-10" db="EMBL/GenBank/DDBJ databases">
        <authorList>
            <consortium name="DOE Joint Genome Institute"/>
            <person name="Kuo A."/>
            <person name="Miyauchi S."/>
            <person name="Kiss E."/>
            <person name="Drula E."/>
            <person name="Kohler A."/>
            <person name="Sanchez-Garcia M."/>
            <person name="Andreopoulos B."/>
            <person name="Barry K.W."/>
            <person name="Bonito G."/>
            <person name="Buee M."/>
            <person name="Carver A."/>
            <person name="Chen C."/>
            <person name="Cichocki N."/>
            <person name="Clum A."/>
            <person name="Culley D."/>
            <person name="Crous P.W."/>
            <person name="Fauchery L."/>
            <person name="Girlanda M."/>
            <person name="Hayes R."/>
            <person name="Keri Z."/>
            <person name="Labutti K."/>
            <person name="Lipzen A."/>
            <person name="Lombard V."/>
            <person name="Magnuson J."/>
            <person name="Maillard F."/>
            <person name="Morin E."/>
            <person name="Murat C."/>
            <person name="Nolan M."/>
            <person name="Ohm R."/>
            <person name="Pangilinan J."/>
            <person name="Pereira M."/>
            <person name="Perotto S."/>
            <person name="Peter M."/>
            <person name="Riley R."/>
            <person name="Sitrit Y."/>
            <person name="Stielow B."/>
            <person name="Szollosi G."/>
            <person name="Zifcakova L."/>
            <person name="Stursova M."/>
            <person name="Spatafora J.W."/>
            <person name="Tedersoo L."/>
            <person name="Vaario L.-M."/>
            <person name="Yamada A."/>
            <person name="Yan M."/>
            <person name="Wang P."/>
            <person name="Xu J."/>
            <person name="Bruns T."/>
            <person name="Baldrian P."/>
            <person name="Vilgalys R."/>
            <person name="Henrissat B."/>
            <person name="Grigoriev I.V."/>
            <person name="Hibbett D."/>
            <person name="Nagy L.G."/>
            <person name="Martin F.M."/>
        </authorList>
    </citation>
    <scope>NUCLEOTIDE SEQUENCE</scope>
    <source>
        <strain evidence="1">P2</strain>
    </source>
</reference>
<gene>
    <name evidence="1" type="ORF">BDM02DRAFT_3133388</name>
</gene>